<keyword evidence="3" id="KW-0813">Transport</keyword>
<dbReference type="SUPFAM" id="SSF90123">
    <property type="entry name" value="ABC transporter transmembrane region"/>
    <property type="match status" value="2"/>
</dbReference>
<dbReference type="PROSITE" id="PS00211">
    <property type="entry name" value="ABC_TRANSPORTER_1"/>
    <property type="match status" value="1"/>
</dbReference>
<dbReference type="PANTHER" id="PTHR24223:SF404">
    <property type="entry name" value="ABC MULTIDRUG TRANSPORTER (EUROFUNG)-RELATED"/>
    <property type="match status" value="1"/>
</dbReference>
<comment type="subcellular location">
    <subcellularLocation>
        <location evidence="1">Cell membrane</location>
        <topology evidence="1">Multi-pass membrane protein</topology>
    </subcellularLocation>
</comment>
<feature type="domain" description="ABC transmembrane type-1" evidence="13">
    <location>
        <begin position="787"/>
        <end position="1030"/>
    </location>
</feature>
<dbReference type="InterPro" id="IPR017871">
    <property type="entry name" value="ABC_transporter-like_CS"/>
</dbReference>
<dbReference type="Pfam" id="PF24357">
    <property type="entry name" value="TMD0_ABC"/>
    <property type="match status" value="1"/>
</dbReference>
<feature type="transmembrane region" description="Helical" evidence="11">
    <location>
        <begin position="492"/>
        <end position="512"/>
    </location>
</feature>
<dbReference type="PROSITE" id="PS50893">
    <property type="entry name" value="ABC_TRANSPORTER_2"/>
    <property type="match status" value="2"/>
</dbReference>
<dbReference type="InParanoid" id="A0A423X4E1"/>
<name>A0A423X4E1_9PEZI</name>
<dbReference type="InterPro" id="IPR003593">
    <property type="entry name" value="AAA+_ATPase"/>
</dbReference>
<dbReference type="InterPro" id="IPR027417">
    <property type="entry name" value="P-loop_NTPase"/>
</dbReference>
<keyword evidence="7" id="KW-0067">ATP-binding</keyword>
<dbReference type="InterPro" id="IPR011527">
    <property type="entry name" value="ABC1_TM_dom"/>
</dbReference>
<feature type="transmembrane region" description="Helical" evidence="11">
    <location>
        <begin position="72"/>
        <end position="93"/>
    </location>
</feature>
<feature type="transmembrane region" description="Helical" evidence="11">
    <location>
        <begin position="280"/>
        <end position="300"/>
    </location>
</feature>
<dbReference type="InterPro" id="IPR003439">
    <property type="entry name" value="ABC_transporter-like_ATP-bd"/>
</dbReference>
<organism evidence="14 15">
    <name type="scientific">Cytospora leucostoma</name>
    <dbReference type="NCBI Taxonomy" id="1230097"/>
    <lineage>
        <taxon>Eukaryota</taxon>
        <taxon>Fungi</taxon>
        <taxon>Dikarya</taxon>
        <taxon>Ascomycota</taxon>
        <taxon>Pezizomycotina</taxon>
        <taxon>Sordariomycetes</taxon>
        <taxon>Sordariomycetidae</taxon>
        <taxon>Diaporthales</taxon>
        <taxon>Cytosporaceae</taxon>
        <taxon>Cytospora</taxon>
    </lineage>
</organism>
<dbReference type="GO" id="GO:0005886">
    <property type="term" value="C:plasma membrane"/>
    <property type="evidence" value="ECO:0007669"/>
    <property type="project" value="UniProtKB-SubCell"/>
</dbReference>
<evidence type="ECO:0000256" key="4">
    <source>
        <dbReference type="ARBA" id="ARBA00022475"/>
    </source>
</evidence>
<feature type="transmembrane region" description="Helical" evidence="11">
    <location>
        <begin position="877"/>
        <end position="902"/>
    </location>
</feature>
<dbReference type="GO" id="GO:0005524">
    <property type="term" value="F:ATP binding"/>
    <property type="evidence" value="ECO:0007669"/>
    <property type="project" value="UniProtKB-KW"/>
</dbReference>
<evidence type="ECO:0000256" key="8">
    <source>
        <dbReference type="ARBA" id="ARBA00022989"/>
    </source>
</evidence>
<dbReference type="Pfam" id="PF00005">
    <property type="entry name" value="ABC_tran"/>
    <property type="match status" value="2"/>
</dbReference>
<dbReference type="InterPro" id="IPR044726">
    <property type="entry name" value="ABCC_6TM_D2"/>
</dbReference>
<dbReference type="SUPFAM" id="SSF52540">
    <property type="entry name" value="P-loop containing nucleoside triphosphate hydrolases"/>
    <property type="match status" value="2"/>
</dbReference>
<comment type="caution">
    <text evidence="14">The sequence shown here is derived from an EMBL/GenBank/DDBJ whole genome shotgun (WGS) entry which is preliminary data.</text>
</comment>
<dbReference type="InterPro" id="IPR056227">
    <property type="entry name" value="TMD0_ABC"/>
</dbReference>
<dbReference type="Gene3D" id="3.40.50.300">
    <property type="entry name" value="P-loop containing nucleotide triphosphate hydrolases"/>
    <property type="match status" value="1"/>
</dbReference>
<dbReference type="CDD" id="cd18580">
    <property type="entry name" value="ABC_6TM_ABCC_D2"/>
    <property type="match status" value="1"/>
</dbReference>
<dbReference type="InterPro" id="IPR036640">
    <property type="entry name" value="ABC1_TM_sf"/>
</dbReference>
<dbReference type="Proteomes" id="UP000285146">
    <property type="component" value="Unassembled WGS sequence"/>
</dbReference>
<dbReference type="FunFam" id="3.40.50.300:FF:002145">
    <property type="entry name" value="ABC transporter (MsbA subfamily)"/>
    <property type="match status" value="1"/>
</dbReference>
<reference evidence="14 15" key="1">
    <citation type="submission" date="2015-09" db="EMBL/GenBank/DDBJ databases">
        <title>Host preference determinants of Valsa canker pathogens revealed by comparative genomics.</title>
        <authorList>
            <person name="Yin Z."/>
            <person name="Huang L."/>
        </authorList>
    </citation>
    <scope>NUCLEOTIDE SEQUENCE [LARGE SCALE GENOMIC DNA]</scope>
    <source>
        <strain evidence="14 15">SXYLt</strain>
    </source>
</reference>
<feature type="domain" description="ABC transporter" evidence="12">
    <location>
        <begin position="1067"/>
        <end position="1298"/>
    </location>
</feature>
<evidence type="ECO:0000256" key="1">
    <source>
        <dbReference type="ARBA" id="ARBA00004651"/>
    </source>
</evidence>
<evidence type="ECO:0000313" key="15">
    <source>
        <dbReference type="Proteomes" id="UP000285146"/>
    </source>
</evidence>
<dbReference type="CDD" id="cd03244">
    <property type="entry name" value="ABCC_MRP_domain2"/>
    <property type="match status" value="1"/>
</dbReference>
<comment type="similarity">
    <text evidence="2">Belongs to the ABC transporter superfamily. ABCC family. Conjugate transporter (TC 3.A.1.208) subfamily.</text>
</comment>
<feature type="transmembrane region" description="Helical" evidence="11">
    <location>
        <begin position="136"/>
        <end position="158"/>
    </location>
</feature>
<keyword evidence="8 11" id="KW-1133">Transmembrane helix</keyword>
<evidence type="ECO:0000256" key="11">
    <source>
        <dbReference type="SAM" id="Phobius"/>
    </source>
</evidence>
<evidence type="ECO:0000313" key="14">
    <source>
        <dbReference type="EMBL" id="ROW10801.1"/>
    </source>
</evidence>
<protein>
    <recommendedName>
        <fullName evidence="16">ABC transporter domain-containing protein</fullName>
    </recommendedName>
</protein>
<keyword evidence="4" id="KW-1003">Cell membrane</keyword>
<sequence length="1302" mass="143416">MEAPGTLGNCPRGSDNQFGPRVNIHCRPFDFTLLFEDAIFIALPAAVLLLLAPMRLKVLWKAPVKVTSRRTAVWKLTLQAFLLTVNLVFLVFRTKNDRLYTALSVASATLSTAAIVVAALISFLEDQRSLKPSDLLVLYFSTTAIVYSPVLRSLWLIPQEKATRALWTMIFLGSILAVFVESSKKTGSLRTKYGSVAKEQTVSLWNLTFFAWVVPFFRVGYSKVIRLKDIPDIDEYLQAKSASESLHSSWRSTKKGRFRLIRATFKANSWLFLFAVPPRLALSAFLFCQPFIVSTSIKFLENKSSEGYHKYYGPALMSRALYWRQTNRMLARFRTGLISIVYQHIANLQSRDTQDAAVVTLMGTDVERIVQSTKLVHEIWASLIEIVSLAMASVVARHFGTAQRLWAERVEKRITVTANMLGSIKVIKMLSLIDTMGRIISDLRRIELKGSEKFRKLLVSQILIGNIPTMTAPFVTFAFYVVVTVVSGDGSLLSAQAFASLALISLVTNSLLQFCQALPSCIQASGCFGRIQDFVTKEPSFISSSSSLVSTDDDSQGSVILQTIRMPQGAREPLISLRSASVAYSRGSDVVLKDLDLAIRPGFTAIIGPVASGKSAVLLTLLGEMTLKKGSVTPAHIPGTAYCSQTPWITDDTIIRNITGHGDDNDIDKKRYDFSIWSCGLQEDMARLPQGDLTVAGSNGSSLSGGQRQRVALARAVYSKLEVVILDDVLSGLDSRTANMIISRLFNPEGHFRRSGISVVLATHNAIWLEKWTKADERGSNETYGYYLGIYALLVVLANAGVAGECWFFFINIINDTALRLHDDLLRTTLSAPYSFFKDTDVGAVTNRFSQDMDLIDMTLPSQAIQFTTGAASCVTLLVILCVLGKYLAATIPVFAAVLFLLQRYYLRTSRQVRLIDIEAKSPLYKLFLETVAGISTIRSYLWEPVWNQRFQEVLNQAQRPYYMLLCIQQWLSIVLDLIVGSLAVITVAIALLPSTEALSAGSLGVALNLILEFNTLLAQTIQAWTKLETSIGAVARVQQFTKHTPLEPETSADQLTPPAWPQMGMMQFHQVCASYGSNAPPALADFSLAVRGGEKIALCGPSGSGKSSLVLALLGMVELREGQITIDDVLLSSISGKHARSRINVIPQETFFLPGTVRLNLDPKGQCPDDAIEAAIGNVGLQAKVSAGGGLDMELSAPEWSQGEKQLLSLARALLVPSKILILDEATSGLDEDTESAMQRIIETEFRDHTIISVLHRLKHIRNFDRVAVLKEGRLVECGPPQTLLETDSALRALYIAQHIE</sequence>
<evidence type="ECO:0000256" key="6">
    <source>
        <dbReference type="ARBA" id="ARBA00022741"/>
    </source>
</evidence>
<evidence type="ECO:0000256" key="5">
    <source>
        <dbReference type="ARBA" id="ARBA00022692"/>
    </source>
</evidence>
<evidence type="ECO:0000259" key="12">
    <source>
        <dbReference type="PROSITE" id="PS50893"/>
    </source>
</evidence>
<evidence type="ECO:0000256" key="2">
    <source>
        <dbReference type="ARBA" id="ARBA00009726"/>
    </source>
</evidence>
<gene>
    <name evidence="14" type="ORF">VPNG_05352</name>
</gene>
<dbReference type="Gene3D" id="1.20.1560.10">
    <property type="entry name" value="ABC transporter type 1, transmembrane domain"/>
    <property type="match status" value="2"/>
</dbReference>
<dbReference type="EMBL" id="LKEB01000027">
    <property type="protein sequence ID" value="ROW10801.1"/>
    <property type="molecule type" value="Genomic_DNA"/>
</dbReference>
<evidence type="ECO:0000256" key="3">
    <source>
        <dbReference type="ARBA" id="ARBA00022448"/>
    </source>
</evidence>
<dbReference type="Pfam" id="PF00664">
    <property type="entry name" value="ABC_membrane"/>
    <property type="match status" value="2"/>
</dbReference>
<feature type="transmembrane region" description="Helical" evidence="11">
    <location>
        <begin position="38"/>
        <end position="60"/>
    </location>
</feature>
<proteinExistence type="inferred from homology"/>
<dbReference type="SMART" id="SM00382">
    <property type="entry name" value="AAA"/>
    <property type="match status" value="2"/>
</dbReference>
<evidence type="ECO:0000259" key="13">
    <source>
        <dbReference type="PROSITE" id="PS50929"/>
    </source>
</evidence>
<dbReference type="OrthoDB" id="6500128at2759"/>
<feature type="transmembrane region" description="Helical" evidence="11">
    <location>
        <begin position="962"/>
        <end position="993"/>
    </location>
</feature>
<keyword evidence="6" id="KW-0547">Nucleotide-binding</keyword>
<feature type="transmembrane region" description="Helical" evidence="11">
    <location>
        <begin position="784"/>
        <end position="810"/>
    </location>
</feature>
<dbReference type="GO" id="GO:0140359">
    <property type="term" value="F:ABC-type transporter activity"/>
    <property type="evidence" value="ECO:0007669"/>
    <property type="project" value="InterPro"/>
</dbReference>
<dbReference type="FunFam" id="1.20.1560.10:FF:000066">
    <property type="entry name" value="ABC multidrug transporter (Eurofung)"/>
    <property type="match status" value="1"/>
</dbReference>
<feature type="transmembrane region" description="Helical" evidence="11">
    <location>
        <begin position="202"/>
        <end position="221"/>
    </location>
</feature>
<evidence type="ECO:0000256" key="9">
    <source>
        <dbReference type="ARBA" id="ARBA00023136"/>
    </source>
</evidence>
<feature type="transmembrane region" description="Helical" evidence="11">
    <location>
        <begin position="99"/>
        <end position="124"/>
    </location>
</feature>
<dbReference type="PANTHER" id="PTHR24223">
    <property type="entry name" value="ATP-BINDING CASSETTE SUB-FAMILY C"/>
    <property type="match status" value="1"/>
</dbReference>
<feature type="transmembrane region" description="Helical" evidence="11">
    <location>
        <begin position="462"/>
        <end position="486"/>
    </location>
</feature>
<keyword evidence="9 11" id="KW-0472">Membrane</keyword>
<dbReference type="STRING" id="1230097.A0A423X4E1"/>
<evidence type="ECO:0008006" key="16">
    <source>
        <dbReference type="Google" id="ProtNLM"/>
    </source>
</evidence>
<keyword evidence="5 11" id="KW-0812">Transmembrane</keyword>
<feature type="domain" description="ABC transporter" evidence="12">
    <location>
        <begin position="577"/>
        <end position="803"/>
    </location>
</feature>
<accession>A0A423X4E1</accession>
<evidence type="ECO:0000256" key="10">
    <source>
        <dbReference type="ARBA" id="ARBA00023180"/>
    </source>
</evidence>
<evidence type="ECO:0000256" key="7">
    <source>
        <dbReference type="ARBA" id="ARBA00022840"/>
    </source>
</evidence>
<dbReference type="GO" id="GO:0016887">
    <property type="term" value="F:ATP hydrolysis activity"/>
    <property type="evidence" value="ECO:0007669"/>
    <property type="project" value="InterPro"/>
</dbReference>
<keyword evidence="10" id="KW-0325">Glycoprotein</keyword>
<feature type="transmembrane region" description="Helical" evidence="11">
    <location>
        <begin position="164"/>
        <end position="181"/>
    </location>
</feature>
<dbReference type="InterPro" id="IPR050173">
    <property type="entry name" value="ABC_transporter_C-like"/>
</dbReference>
<keyword evidence="15" id="KW-1185">Reference proteome</keyword>
<dbReference type="PROSITE" id="PS50929">
    <property type="entry name" value="ABC_TM1F"/>
    <property type="match status" value="1"/>
</dbReference>